<keyword evidence="2" id="KW-0560">Oxidoreductase</keyword>
<dbReference type="FunFam" id="3.40.50.720:FF:000084">
    <property type="entry name" value="Short-chain dehydrogenase reductase"/>
    <property type="match status" value="1"/>
</dbReference>
<dbReference type="GO" id="GO:0016491">
    <property type="term" value="F:oxidoreductase activity"/>
    <property type="evidence" value="ECO:0007669"/>
    <property type="project" value="UniProtKB-KW"/>
</dbReference>
<dbReference type="AlphaFoldDB" id="K7QXA1"/>
<dbReference type="PANTHER" id="PTHR44196">
    <property type="entry name" value="DEHYDROGENASE/REDUCTASE SDR FAMILY MEMBER 7B"/>
    <property type="match status" value="1"/>
</dbReference>
<dbReference type="InterPro" id="IPR057326">
    <property type="entry name" value="KR_dom"/>
</dbReference>
<dbReference type="eggNOG" id="COG4221">
    <property type="taxonomic scope" value="Bacteria"/>
</dbReference>
<evidence type="ECO:0000313" key="5">
    <source>
        <dbReference type="EMBL" id="AFV76328.1"/>
    </source>
</evidence>
<sequence length="240" mass="26126">MFEGKVAVITGASRGIGRALALALARRGADLVLAARSQEQLREVAQMVEALGRKILWVAGDLRQEEVVEHLRRETLRIFGRVDIVVNNVGVGKYGSLMDFSPADYDWIMDTNMRTTFLVTRAFLPTLLQKGSGDLVFIASVAGLKGLPNEAVYCASKFAQVGFAQALDHELREKGIRVSVVAPGGVRTTFAFGHGRTPDDPRLAAFLSPEDVAEAVVFVLSQPPHARTFLIGLRPMVEPL</sequence>
<dbReference type="GO" id="GO:0016020">
    <property type="term" value="C:membrane"/>
    <property type="evidence" value="ECO:0007669"/>
    <property type="project" value="TreeGrafter"/>
</dbReference>
<organism evidence="5 6">
    <name type="scientific">Thermus oshimai JL-2</name>
    <dbReference type="NCBI Taxonomy" id="751945"/>
    <lineage>
        <taxon>Bacteria</taxon>
        <taxon>Thermotogati</taxon>
        <taxon>Deinococcota</taxon>
        <taxon>Deinococci</taxon>
        <taxon>Thermales</taxon>
        <taxon>Thermaceae</taxon>
        <taxon>Thermus</taxon>
    </lineage>
</organism>
<dbReference type="STRING" id="751945.Theos_1289"/>
<dbReference type="PRINTS" id="PR00081">
    <property type="entry name" value="GDHRDH"/>
</dbReference>
<gene>
    <name evidence="5" type="ORF">Theos_1289</name>
</gene>
<dbReference type="PIRSF" id="PIRSF000126">
    <property type="entry name" value="11-beta-HSD1"/>
    <property type="match status" value="1"/>
</dbReference>
<dbReference type="Pfam" id="PF00106">
    <property type="entry name" value="adh_short"/>
    <property type="match status" value="1"/>
</dbReference>
<dbReference type="PRINTS" id="PR00080">
    <property type="entry name" value="SDRFAMILY"/>
</dbReference>
<dbReference type="RefSeq" id="WP_016329517.1">
    <property type="nucleotide sequence ID" value="NC_019386.1"/>
</dbReference>
<dbReference type="EMBL" id="CP003249">
    <property type="protein sequence ID" value="AFV76328.1"/>
    <property type="molecule type" value="Genomic_DNA"/>
</dbReference>
<dbReference type="SUPFAM" id="SSF51735">
    <property type="entry name" value="NAD(P)-binding Rossmann-fold domains"/>
    <property type="match status" value="1"/>
</dbReference>
<proteinExistence type="inferred from homology"/>
<dbReference type="InterPro" id="IPR036291">
    <property type="entry name" value="NAD(P)-bd_dom_sf"/>
</dbReference>
<reference evidence="5 6" key="1">
    <citation type="journal article" date="2013" name="Genome Announc.">
        <title>Whole Genome Sequencing of Thermus oshimai JL-2 and Thermus thermophilus JL-18, Incomplete Denitrifiers from the United States Great Basin.</title>
        <authorList>
            <person name="Murugapiran S.K."/>
            <person name="Huntemann M."/>
            <person name="Wei C.L."/>
            <person name="Han J."/>
            <person name="Detter J.C."/>
            <person name="Han C.S."/>
            <person name="Erkkila T.H."/>
            <person name="Teshima H."/>
            <person name="Chen A."/>
            <person name="Kyrpides N."/>
            <person name="Mavrommatis K."/>
            <person name="Markowitz V."/>
            <person name="Szeto E."/>
            <person name="Ivanova N."/>
            <person name="Pagani I."/>
            <person name="Lam J."/>
            <person name="McDonald A.I."/>
            <person name="Dodsworth J.A."/>
            <person name="Pati A."/>
            <person name="Goodwin L."/>
            <person name="Peters L."/>
            <person name="Pitluck S."/>
            <person name="Woyke T."/>
            <person name="Hedlund B.P."/>
        </authorList>
    </citation>
    <scope>NUCLEOTIDE SEQUENCE</scope>
    <source>
        <strain evidence="5 6">JL-2</strain>
    </source>
</reference>
<evidence type="ECO:0000256" key="1">
    <source>
        <dbReference type="ARBA" id="ARBA00006484"/>
    </source>
</evidence>
<comment type="similarity">
    <text evidence="1 3">Belongs to the short-chain dehydrogenases/reductases (SDR) family.</text>
</comment>
<dbReference type="SMART" id="SM00822">
    <property type="entry name" value="PKS_KR"/>
    <property type="match status" value="1"/>
</dbReference>
<name>K7QXA1_THEOS</name>
<dbReference type="HOGENOM" id="CLU_010194_2_10_0"/>
<dbReference type="CDD" id="cd05233">
    <property type="entry name" value="SDR_c"/>
    <property type="match status" value="1"/>
</dbReference>
<dbReference type="Proteomes" id="UP000000211">
    <property type="component" value="Chromosome"/>
</dbReference>
<keyword evidence="6" id="KW-1185">Reference proteome</keyword>
<protein>
    <submittedName>
        <fullName evidence="5">Short-chain alcohol dehydrogenase</fullName>
    </submittedName>
</protein>
<dbReference type="KEGG" id="tos:Theos_1289"/>
<feature type="domain" description="Ketoreductase" evidence="4">
    <location>
        <begin position="5"/>
        <end position="189"/>
    </location>
</feature>
<evidence type="ECO:0000256" key="3">
    <source>
        <dbReference type="RuleBase" id="RU000363"/>
    </source>
</evidence>
<dbReference type="OrthoDB" id="9774430at2"/>
<evidence type="ECO:0000256" key="2">
    <source>
        <dbReference type="ARBA" id="ARBA00023002"/>
    </source>
</evidence>
<dbReference type="Gene3D" id="3.40.50.720">
    <property type="entry name" value="NAD(P)-binding Rossmann-like Domain"/>
    <property type="match status" value="1"/>
</dbReference>
<dbReference type="InterPro" id="IPR002347">
    <property type="entry name" value="SDR_fam"/>
</dbReference>
<dbReference type="PANTHER" id="PTHR44196:SF1">
    <property type="entry name" value="DEHYDROGENASE_REDUCTASE SDR FAMILY MEMBER 7B"/>
    <property type="match status" value="1"/>
</dbReference>
<evidence type="ECO:0000259" key="4">
    <source>
        <dbReference type="SMART" id="SM00822"/>
    </source>
</evidence>
<accession>K7QXA1</accession>
<evidence type="ECO:0000313" key="6">
    <source>
        <dbReference type="Proteomes" id="UP000000211"/>
    </source>
</evidence>